<dbReference type="EMBL" id="JAEAOA010001690">
    <property type="protein sequence ID" value="KAK3603526.1"/>
    <property type="molecule type" value="Genomic_DNA"/>
</dbReference>
<feature type="compositionally biased region" description="Low complexity" evidence="3">
    <location>
        <begin position="7"/>
        <end position="23"/>
    </location>
</feature>
<protein>
    <recommendedName>
        <fullName evidence="4">Bcl-2 Bcl-2 homology region 1-3 domain-containing protein</fullName>
    </recommendedName>
</protein>
<feature type="region of interest" description="Disordered" evidence="3">
    <location>
        <begin position="57"/>
        <end position="90"/>
    </location>
</feature>
<feature type="region of interest" description="Disordered" evidence="3">
    <location>
        <begin position="1"/>
        <end position="23"/>
    </location>
</feature>
<dbReference type="Pfam" id="PF00452">
    <property type="entry name" value="Bcl-2"/>
    <property type="match status" value="1"/>
</dbReference>
<dbReference type="GO" id="GO:0042981">
    <property type="term" value="P:regulation of apoptotic process"/>
    <property type="evidence" value="ECO:0007669"/>
    <property type="project" value="InterPro"/>
</dbReference>
<comment type="similarity">
    <text evidence="1">Belongs to the Bcl-2 family.</text>
</comment>
<proteinExistence type="inferred from homology"/>
<dbReference type="AlphaFoldDB" id="A0AAE0W6Q8"/>
<organism evidence="5 6">
    <name type="scientific">Potamilus streckersoni</name>
    <dbReference type="NCBI Taxonomy" id="2493646"/>
    <lineage>
        <taxon>Eukaryota</taxon>
        <taxon>Metazoa</taxon>
        <taxon>Spiralia</taxon>
        <taxon>Lophotrochozoa</taxon>
        <taxon>Mollusca</taxon>
        <taxon>Bivalvia</taxon>
        <taxon>Autobranchia</taxon>
        <taxon>Heteroconchia</taxon>
        <taxon>Palaeoheterodonta</taxon>
        <taxon>Unionida</taxon>
        <taxon>Unionoidea</taxon>
        <taxon>Unionidae</taxon>
        <taxon>Ambleminae</taxon>
        <taxon>Lampsilini</taxon>
        <taxon>Potamilus</taxon>
    </lineage>
</organism>
<dbReference type="PANTHER" id="PTHR15758">
    <property type="entry name" value="BCL-2-LIKE PROTEIN 13"/>
    <property type="match status" value="1"/>
</dbReference>
<gene>
    <name evidence="5" type="ORF">CHS0354_027943</name>
</gene>
<comment type="caution">
    <text evidence="5">The sequence shown here is derived from an EMBL/GenBank/DDBJ whole genome shotgun (WGS) entry which is preliminary data.</text>
</comment>
<evidence type="ECO:0000313" key="5">
    <source>
        <dbReference type="EMBL" id="KAK3603526.1"/>
    </source>
</evidence>
<reference evidence="5" key="1">
    <citation type="journal article" date="2021" name="Genome Biol. Evol.">
        <title>A High-Quality Reference Genome for a Parasitic Bivalve with Doubly Uniparental Inheritance (Bivalvia: Unionida).</title>
        <authorList>
            <person name="Smith C.H."/>
        </authorList>
    </citation>
    <scope>NUCLEOTIDE SEQUENCE</scope>
    <source>
        <strain evidence="5">CHS0354</strain>
    </source>
</reference>
<evidence type="ECO:0000313" key="6">
    <source>
        <dbReference type="Proteomes" id="UP001195483"/>
    </source>
</evidence>
<sequence length="793" mass="87528">MDEDTDSPFLSSQGSSLSSSGSSSPPESFLFETKYVILHFLGLLPEDLYMGHLSSSATSLASNNSPNPFKSSGSTTGVQSLPPSPPKLKTIGQVKSEDLTSPASDKNVQYQYSVNKNVENHVPELTSSPDCIADKTEYEQSLKYFPATPFNQERRLIQRRSSQSSPCLQRAMSESSCNAEFSYYSDADDEYEMSNASSAISNRSLVKTRRFVDLLQTSVKLPTLKSESLFETDQQILSSSVPNMEPNKESYKKFSQPFTVFPYRPEGAIGLSTPKEDCIEQQDRISSTGCFKKWDQAKAESGKEGESNTKNNDVEFRSDEINLVGYCEKSNNIADETANERNIAKIETLPEKVDCASKDKDEDSNNVLEKQSSLCRFKTTGSEMPDTFQTSGEFSEGSISQNIYSSIDRSKLKLEIRNNYVNWDETVLSLQSELQEELTELESEMENALKRSSSSSGFSPHSSPLTPQSKAAIMLAQIGDEVKDQYEQQLSQAIKSLVYAQLKEMSYVQFKNLAKSIMDHNLPEWRQVALLLVFSQSLVWHSLQCGQRKLGHLIEYTSQLLAELAADFIIKQGGWGAVMNIDSSRSSDLSTPLSSSSSSGLFKYYHDLNGTKVESGPWVPSATSSELLLNQENNGVFSTSENSFALTDMKDKKETSDLNVTRSVTSASAQQLHSSGNMHIPPLKNKTESLGFLTSTETELGIQTTNSGELNEELFTVNANDGSLSDSGRGLTSVTVPNVSHDAIPGNTGPTEMTKTEHWFISNLLQNVDLRILALSLGVIALCYSIKVLTQQN</sequence>
<dbReference type="InterPro" id="IPR036834">
    <property type="entry name" value="Bcl-2-like_sf"/>
</dbReference>
<accession>A0AAE0W6Q8</accession>
<feature type="domain" description="Bcl-2 Bcl-2 homology region 1-3" evidence="4">
    <location>
        <begin position="475"/>
        <end position="575"/>
    </location>
</feature>
<dbReference type="GO" id="GO:0016020">
    <property type="term" value="C:membrane"/>
    <property type="evidence" value="ECO:0007669"/>
    <property type="project" value="TreeGrafter"/>
</dbReference>
<dbReference type="Proteomes" id="UP001195483">
    <property type="component" value="Unassembled WGS sequence"/>
</dbReference>
<dbReference type="InterPro" id="IPR046371">
    <property type="entry name" value="Bcl-2_BH1-3"/>
</dbReference>
<evidence type="ECO:0000256" key="1">
    <source>
        <dbReference type="ARBA" id="ARBA00009458"/>
    </source>
</evidence>
<keyword evidence="2" id="KW-0053">Apoptosis</keyword>
<evidence type="ECO:0000259" key="4">
    <source>
        <dbReference type="Pfam" id="PF00452"/>
    </source>
</evidence>
<dbReference type="GO" id="GO:0005739">
    <property type="term" value="C:mitochondrion"/>
    <property type="evidence" value="ECO:0007669"/>
    <property type="project" value="TreeGrafter"/>
</dbReference>
<name>A0AAE0W6Q8_9BIVA</name>
<dbReference type="GO" id="GO:0006915">
    <property type="term" value="P:apoptotic process"/>
    <property type="evidence" value="ECO:0007669"/>
    <property type="project" value="UniProtKB-KW"/>
</dbReference>
<dbReference type="PROSITE" id="PS50062">
    <property type="entry name" value="BCL2_FAMILY"/>
    <property type="match status" value="1"/>
</dbReference>
<dbReference type="InterPro" id="IPR042398">
    <property type="entry name" value="BCL2L13"/>
</dbReference>
<reference evidence="5" key="3">
    <citation type="submission" date="2023-05" db="EMBL/GenBank/DDBJ databases">
        <authorList>
            <person name="Smith C.H."/>
        </authorList>
    </citation>
    <scope>NUCLEOTIDE SEQUENCE</scope>
    <source>
        <strain evidence="5">CHS0354</strain>
        <tissue evidence="5">Mantle</tissue>
    </source>
</reference>
<evidence type="ECO:0000256" key="2">
    <source>
        <dbReference type="ARBA" id="ARBA00022703"/>
    </source>
</evidence>
<reference evidence="5" key="2">
    <citation type="journal article" date="2021" name="Genome Biol. Evol.">
        <title>Developing a high-quality reference genome for a parasitic bivalve with doubly uniparental inheritance (Bivalvia: Unionida).</title>
        <authorList>
            <person name="Smith C.H."/>
        </authorList>
    </citation>
    <scope>NUCLEOTIDE SEQUENCE</scope>
    <source>
        <strain evidence="5">CHS0354</strain>
        <tissue evidence="5">Mantle</tissue>
    </source>
</reference>
<feature type="compositionally biased region" description="Polar residues" evidence="3">
    <location>
        <begin position="66"/>
        <end position="81"/>
    </location>
</feature>
<dbReference type="Gene3D" id="1.10.437.10">
    <property type="entry name" value="Blc2-like"/>
    <property type="match status" value="1"/>
</dbReference>
<evidence type="ECO:0000256" key="3">
    <source>
        <dbReference type="SAM" id="MobiDB-lite"/>
    </source>
</evidence>
<keyword evidence="6" id="KW-1185">Reference proteome</keyword>
<dbReference type="InterPro" id="IPR002475">
    <property type="entry name" value="Bcl2-like"/>
</dbReference>
<dbReference type="PANTHER" id="PTHR15758:SF2">
    <property type="entry name" value="BCL-2-LIKE PROTEIN 13"/>
    <property type="match status" value="1"/>
</dbReference>
<dbReference type="SUPFAM" id="SSF56854">
    <property type="entry name" value="Bcl-2 inhibitors of programmed cell death"/>
    <property type="match status" value="1"/>
</dbReference>